<accession>A0A8H3M1N2</accession>
<sequence length="127" mass="14848">MSGEIEPDDIEKKEKWKASCSDMEFFYQEFRSRTEVKEAIRYIIESQNKSKINQNTNDDQKAFMIVYLYQEKKAKIELSLLILFVVDFLGTLKTLSGSLLDDEIFCVNTKVYQLLKKEKNLTLSIDG</sequence>
<protein>
    <submittedName>
        <fullName evidence="1">Uncharacterized protein</fullName>
    </submittedName>
</protein>
<evidence type="ECO:0000313" key="1">
    <source>
        <dbReference type="EMBL" id="GES97209.1"/>
    </source>
</evidence>
<evidence type="ECO:0000313" key="2">
    <source>
        <dbReference type="Proteomes" id="UP000615446"/>
    </source>
</evidence>
<dbReference type="AlphaFoldDB" id="A0A8H3M1N2"/>
<reference evidence="1" key="1">
    <citation type="submission" date="2019-10" db="EMBL/GenBank/DDBJ databases">
        <title>Conservation and host-specific expression of non-tandemly repeated heterogenous ribosome RNA gene in arbuscular mycorrhizal fungi.</title>
        <authorList>
            <person name="Maeda T."/>
            <person name="Kobayashi Y."/>
            <person name="Nakagawa T."/>
            <person name="Ezawa T."/>
            <person name="Yamaguchi K."/>
            <person name="Bino T."/>
            <person name="Nishimoto Y."/>
            <person name="Shigenobu S."/>
            <person name="Kawaguchi M."/>
        </authorList>
    </citation>
    <scope>NUCLEOTIDE SEQUENCE</scope>
    <source>
        <strain evidence="1">HR1</strain>
    </source>
</reference>
<comment type="caution">
    <text evidence="1">The sequence shown here is derived from an EMBL/GenBank/DDBJ whole genome shotgun (WGS) entry which is preliminary data.</text>
</comment>
<gene>
    <name evidence="1" type="ORF">RCL2_002379900</name>
</gene>
<dbReference type="Proteomes" id="UP000615446">
    <property type="component" value="Unassembled WGS sequence"/>
</dbReference>
<name>A0A8H3M1N2_9GLOM</name>
<organism evidence="1 2">
    <name type="scientific">Rhizophagus clarus</name>
    <dbReference type="NCBI Taxonomy" id="94130"/>
    <lineage>
        <taxon>Eukaryota</taxon>
        <taxon>Fungi</taxon>
        <taxon>Fungi incertae sedis</taxon>
        <taxon>Mucoromycota</taxon>
        <taxon>Glomeromycotina</taxon>
        <taxon>Glomeromycetes</taxon>
        <taxon>Glomerales</taxon>
        <taxon>Glomeraceae</taxon>
        <taxon>Rhizophagus</taxon>
    </lineage>
</organism>
<proteinExistence type="predicted"/>
<dbReference type="EMBL" id="BLAL01000257">
    <property type="protein sequence ID" value="GES97209.1"/>
    <property type="molecule type" value="Genomic_DNA"/>
</dbReference>